<dbReference type="EMBL" id="BBIO01000011">
    <property type="protein sequence ID" value="GAK45684.1"/>
    <property type="molecule type" value="Genomic_DNA"/>
</dbReference>
<sequence length="104" mass="10721">MCKPLFTALCLLLAGAVSPALADSWPLAGDGAAGSVQPRTQAADAGLVLNGKIDLTGFQGGVERPASVYIDNGTRFIFVRRDGFHAARRAAGFAAAGISTGFRR</sequence>
<keyword evidence="1" id="KW-0732">Signal</keyword>
<dbReference type="GO" id="GO:0016787">
    <property type="term" value="F:hydrolase activity"/>
    <property type="evidence" value="ECO:0007669"/>
    <property type="project" value="UniProtKB-KW"/>
</dbReference>
<dbReference type="Proteomes" id="UP000028702">
    <property type="component" value="Unassembled WGS sequence"/>
</dbReference>
<reference evidence="2 3" key="1">
    <citation type="submission" date="2014-07" db="EMBL/GenBank/DDBJ databases">
        <title>Tepidicaulis marinum gen. nov., sp. nov., a novel marine bacterium denitrifying nitrate to nitrous oxide strictly under microaerobic conditions.</title>
        <authorList>
            <person name="Takeuchi M."/>
            <person name="Yamagishi T."/>
            <person name="Kamagata Y."/>
            <person name="Oshima K."/>
            <person name="Hattori M."/>
            <person name="Katayama T."/>
            <person name="Hanada S."/>
            <person name="Tamaki H."/>
            <person name="Marumo K."/>
            <person name="Maeda H."/>
            <person name="Nedachi M."/>
            <person name="Iwasaki W."/>
            <person name="Suwa Y."/>
            <person name="Sakata S."/>
        </authorList>
    </citation>
    <scope>NUCLEOTIDE SEQUENCE [LARGE SCALE GENOMIC DNA]</scope>
    <source>
        <strain evidence="2 3">MA2</strain>
    </source>
</reference>
<organism evidence="2 3">
    <name type="scientific">Tepidicaulis marinus</name>
    <dbReference type="NCBI Taxonomy" id="1333998"/>
    <lineage>
        <taxon>Bacteria</taxon>
        <taxon>Pseudomonadati</taxon>
        <taxon>Pseudomonadota</taxon>
        <taxon>Alphaproteobacteria</taxon>
        <taxon>Hyphomicrobiales</taxon>
        <taxon>Parvibaculaceae</taxon>
        <taxon>Tepidicaulis</taxon>
    </lineage>
</organism>
<evidence type="ECO:0000313" key="3">
    <source>
        <dbReference type="Proteomes" id="UP000028702"/>
    </source>
</evidence>
<evidence type="ECO:0000313" key="2">
    <source>
        <dbReference type="EMBL" id="GAK45684.1"/>
    </source>
</evidence>
<feature type="signal peptide" evidence="1">
    <location>
        <begin position="1"/>
        <end position="22"/>
    </location>
</feature>
<feature type="chain" id="PRO_5001754949" evidence="1">
    <location>
        <begin position="23"/>
        <end position="104"/>
    </location>
</feature>
<accession>A0A081BCB6</accession>
<protein>
    <submittedName>
        <fullName evidence="2">Glycoside hydrolase family 2 sugar-binding protein</fullName>
    </submittedName>
</protein>
<dbReference type="RefSeq" id="WP_045447158.1">
    <property type="nucleotide sequence ID" value="NZ_BBIO01000011.1"/>
</dbReference>
<keyword evidence="3" id="KW-1185">Reference proteome</keyword>
<evidence type="ECO:0000256" key="1">
    <source>
        <dbReference type="SAM" id="SignalP"/>
    </source>
</evidence>
<comment type="caution">
    <text evidence="2">The sequence shown here is derived from an EMBL/GenBank/DDBJ whole genome shotgun (WGS) entry which is preliminary data.</text>
</comment>
<keyword evidence="2" id="KW-0378">Hydrolase</keyword>
<dbReference type="AlphaFoldDB" id="A0A081BCB6"/>
<name>A0A081BCB6_9HYPH</name>
<proteinExistence type="predicted"/>
<gene>
    <name evidence="2" type="ORF">M2A_2183</name>
</gene>